<dbReference type="PANTHER" id="PTHR12210">
    <property type="entry name" value="DULLARD PROTEIN PHOSPHATASE"/>
    <property type="match status" value="1"/>
</dbReference>
<keyword evidence="4" id="KW-1185">Reference proteome</keyword>
<feature type="region of interest" description="Disordered" evidence="1">
    <location>
        <begin position="17"/>
        <end position="63"/>
    </location>
</feature>
<evidence type="ECO:0000313" key="4">
    <source>
        <dbReference type="Proteomes" id="UP000761534"/>
    </source>
</evidence>
<dbReference type="AlphaFoldDB" id="A0A642V8X9"/>
<reference evidence="3" key="1">
    <citation type="journal article" date="2019" name="G3 (Bethesda)">
        <title>Genome Assemblies of Two Rare Opportunistic Yeast Pathogens: Diutina rugosa (syn. Candida rugosa) and Trichomonascus ciferrii (syn. Candida ciferrii).</title>
        <authorList>
            <person name="Mixao V."/>
            <person name="Saus E."/>
            <person name="Hansen A.P."/>
            <person name="Lass-Florl C."/>
            <person name="Gabaldon T."/>
        </authorList>
    </citation>
    <scope>NUCLEOTIDE SEQUENCE</scope>
    <source>
        <strain evidence="3">CBS 4856</strain>
    </source>
</reference>
<dbReference type="Pfam" id="PF03031">
    <property type="entry name" value="NIF"/>
    <property type="match status" value="1"/>
</dbReference>
<comment type="caution">
    <text evidence="3">The sequence shown here is derived from an EMBL/GenBank/DDBJ whole genome shotgun (WGS) entry which is preliminary data.</text>
</comment>
<dbReference type="InterPro" id="IPR023214">
    <property type="entry name" value="HAD_sf"/>
</dbReference>
<dbReference type="Proteomes" id="UP000761534">
    <property type="component" value="Unassembled WGS sequence"/>
</dbReference>
<dbReference type="InterPro" id="IPR050365">
    <property type="entry name" value="TIM50"/>
</dbReference>
<dbReference type="NCBIfam" id="TIGR02251">
    <property type="entry name" value="HIF-SF_euk"/>
    <property type="match status" value="1"/>
</dbReference>
<protein>
    <recommendedName>
        <fullName evidence="2">FCP1 homology domain-containing protein</fullName>
    </recommendedName>
</protein>
<accession>A0A642V8X9</accession>
<dbReference type="InterPro" id="IPR011948">
    <property type="entry name" value="Dullard_phosphatase"/>
</dbReference>
<dbReference type="FunFam" id="3.40.50.1000:FF:000093">
    <property type="entry name" value="NLI interacting factor-like phosphatase family protein"/>
    <property type="match status" value="1"/>
</dbReference>
<evidence type="ECO:0000256" key="1">
    <source>
        <dbReference type="SAM" id="MobiDB-lite"/>
    </source>
</evidence>
<name>A0A642V8X9_9ASCO</name>
<dbReference type="EMBL" id="SWFS01000116">
    <property type="protein sequence ID" value="KAA8916233.1"/>
    <property type="molecule type" value="Genomic_DNA"/>
</dbReference>
<dbReference type="InterPro" id="IPR004274">
    <property type="entry name" value="FCP1_dom"/>
</dbReference>
<feature type="domain" description="FCP1 homology" evidence="2">
    <location>
        <begin position="150"/>
        <end position="312"/>
    </location>
</feature>
<dbReference type="SMART" id="SM00577">
    <property type="entry name" value="CPDc"/>
    <property type="match status" value="1"/>
</dbReference>
<evidence type="ECO:0000313" key="3">
    <source>
        <dbReference type="EMBL" id="KAA8916233.1"/>
    </source>
</evidence>
<organism evidence="3 4">
    <name type="scientific">Trichomonascus ciferrii</name>
    <dbReference type="NCBI Taxonomy" id="44093"/>
    <lineage>
        <taxon>Eukaryota</taxon>
        <taxon>Fungi</taxon>
        <taxon>Dikarya</taxon>
        <taxon>Ascomycota</taxon>
        <taxon>Saccharomycotina</taxon>
        <taxon>Dipodascomycetes</taxon>
        <taxon>Dipodascales</taxon>
        <taxon>Trichomonascaceae</taxon>
        <taxon>Trichomonascus</taxon>
        <taxon>Trichomonascus ciferrii complex</taxon>
    </lineage>
</organism>
<feature type="compositionally biased region" description="Basic and acidic residues" evidence="1">
    <location>
        <begin position="39"/>
        <end position="56"/>
    </location>
</feature>
<dbReference type="VEuPathDB" id="FungiDB:TRICI_001630"/>
<sequence>MNSLQYISTQVDSLIGNIPEEPAELPQEKVSSEGQSAELSDKDQTQQQQQHDRQTSEPESQAQANEVAESILVTCLLFLPRTFKSVVYFALYLLSFGFYFKKSAAKQQDPASTYDLRHLQSPYNKDLRIPKIQTHFTTKIAFPSRPLMPKHVPTKTLVLDLDETLIHSLSRSSSFSQGQMVEIKLDTNQLATLYLVNKRPFCDYFLRAVSQWYKLVIFTASVQAYADPMIDWLERERKYFHQRLYRQHCTSTPSGYIKDLTKVETDLSKVIIIDNSPISYSMHEHNAISVEGWISDPSDHSLLHLVPLLQALRYTTDVRSLLSLKSGESAFDTEN</sequence>
<dbReference type="OrthoDB" id="277011at2759"/>
<dbReference type="Gene3D" id="3.40.50.1000">
    <property type="entry name" value="HAD superfamily/HAD-like"/>
    <property type="match status" value="1"/>
</dbReference>
<proteinExistence type="predicted"/>
<dbReference type="InterPro" id="IPR036412">
    <property type="entry name" value="HAD-like_sf"/>
</dbReference>
<dbReference type="PROSITE" id="PS50969">
    <property type="entry name" value="FCP1"/>
    <property type="match status" value="1"/>
</dbReference>
<dbReference type="CDD" id="cd07521">
    <property type="entry name" value="HAD_FCP1-like"/>
    <property type="match status" value="1"/>
</dbReference>
<dbReference type="GO" id="GO:0016791">
    <property type="term" value="F:phosphatase activity"/>
    <property type="evidence" value="ECO:0007669"/>
    <property type="project" value="InterPro"/>
</dbReference>
<gene>
    <name evidence="3" type="ORF">TRICI_001630</name>
</gene>
<evidence type="ECO:0000259" key="2">
    <source>
        <dbReference type="PROSITE" id="PS50969"/>
    </source>
</evidence>
<dbReference type="SUPFAM" id="SSF56784">
    <property type="entry name" value="HAD-like"/>
    <property type="match status" value="1"/>
</dbReference>